<sequence>MNYGYEAIAIGRRILLELFRTYRTMLLWVIFPISMLLLNGFVLAEGSKITTTESFKLAAPATLIGSALFFSCLGGTMSTIVSERESLTIKRLLISPINGVSYFLGIFFAYAAIGTGQTLIVYTVAAFWNVRFSGSIALGIFVILASIGSYVGMGFVLATKFARKVEDVNSLVAGVGVPLLILGGAFFPTTFLSKDLLLITQFNPVYHMSEAFTALSTDSKTLTSTDMVLHIRFLVGFFIVAIASGWLAYKRMLRSESHL</sequence>
<feature type="transmembrane region" description="Helical" evidence="5">
    <location>
        <begin position="63"/>
        <end position="81"/>
    </location>
</feature>
<comment type="caution">
    <text evidence="7">The sequence shown here is derived from an EMBL/GenBank/DDBJ whole genome shotgun (WGS) entry which is preliminary data.</text>
</comment>
<dbReference type="AlphaFoldDB" id="A0A2W4VVQ8"/>
<gene>
    <name evidence="7" type="ORF">DCF19_21095</name>
</gene>
<comment type="similarity">
    <text evidence="5">Belongs to the ABC-2 integral membrane protein family.</text>
</comment>
<keyword evidence="3 5" id="KW-1133">Transmembrane helix</keyword>
<feature type="transmembrane region" description="Helical" evidence="5">
    <location>
        <begin position="229"/>
        <end position="249"/>
    </location>
</feature>
<evidence type="ECO:0000256" key="1">
    <source>
        <dbReference type="ARBA" id="ARBA00004141"/>
    </source>
</evidence>
<dbReference type="Proteomes" id="UP000249467">
    <property type="component" value="Unassembled WGS sequence"/>
</dbReference>
<dbReference type="PROSITE" id="PS51012">
    <property type="entry name" value="ABC_TM2"/>
    <property type="match status" value="1"/>
</dbReference>
<dbReference type="EMBL" id="QBML01000039">
    <property type="protein sequence ID" value="PZO36522.1"/>
    <property type="molecule type" value="Genomic_DNA"/>
</dbReference>
<feature type="domain" description="ABC transmembrane type-2" evidence="6">
    <location>
        <begin position="23"/>
        <end position="252"/>
    </location>
</feature>
<dbReference type="InterPro" id="IPR013525">
    <property type="entry name" value="ABC2_TM"/>
</dbReference>
<dbReference type="InterPro" id="IPR000412">
    <property type="entry name" value="ABC_2_transport"/>
</dbReference>
<comment type="subcellular location">
    <subcellularLocation>
        <location evidence="5">Cell membrane</location>
        <topology evidence="5">Multi-pass membrane protein</topology>
    </subcellularLocation>
    <subcellularLocation>
        <location evidence="1">Membrane</location>
        <topology evidence="1">Multi-pass membrane protein</topology>
    </subcellularLocation>
</comment>
<dbReference type="GO" id="GO:0140359">
    <property type="term" value="F:ABC-type transporter activity"/>
    <property type="evidence" value="ECO:0007669"/>
    <property type="project" value="InterPro"/>
</dbReference>
<name>A0A2W4VVQ8_9CYAN</name>
<keyword evidence="5" id="KW-1003">Cell membrane</keyword>
<evidence type="ECO:0000256" key="3">
    <source>
        <dbReference type="ARBA" id="ARBA00022989"/>
    </source>
</evidence>
<reference evidence="7 8" key="2">
    <citation type="submission" date="2018-06" db="EMBL/GenBank/DDBJ databases">
        <title>Metagenomic assembly of (sub)arctic Cyanobacteria and their associated microbiome from non-axenic cultures.</title>
        <authorList>
            <person name="Baurain D."/>
        </authorList>
    </citation>
    <scope>NUCLEOTIDE SEQUENCE [LARGE SCALE GENOMIC DNA]</scope>
    <source>
        <strain evidence="7">ULC066bin1</strain>
    </source>
</reference>
<keyword evidence="4 5" id="KW-0472">Membrane</keyword>
<evidence type="ECO:0000256" key="5">
    <source>
        <dbReference type="RuleBase" id="RU361157"/>
    </source>
</evidence>
<feature type="transmembrane region" description="Helical" evidence="5">
    <location>
        <begin position="170"/>
        <end position="187"/>
    </location>
</feature>
<organism evidence="7 8">
    <name type="scientific">Pseudanabaena frigida</name>
    <dbReference type="NCBI Taxonomy" id="945775"/>
    <lineage>
        <taxon>Bacteria</taxon>
        <taxon>Bacillati</taxon>
        <taxon>Cyanobacteriota</taxon>
        <taxon>Cyanophyceae</taxon>
        <taxon>Pseudanabaenales</taxon>
        <taxon>Pseudanabaenaceae</taxon>
        <taxon>Pseudanabaena</taxon>
    </lineage>
</organism>
<dbReference type="PANTHER" id="PTHR43027">
    <property type="entry name" value="DOXORUBICIN RESISTANCE ABC TRANSPORTER PERMEASE PROTEIN DRRC-RELATED"/>
    <property type="match status" value="1"/>
</dbReference>
<dbReference type="Pfam" id="PF01061">
    <property type="entry name" value="ABC2_membrane"/>
    <property type="match status" value="1"/>
</dbReference>
<evidence type="ECO:0000256" key="2">
    <source>
        <dbReference type="ARBA" id="ARBA00022692"/>
    </source>
</evidence>
<dbReference type="InterPro" id="IPR052902">
    <property type="entry name" value="ABC-2_transporter"/>
</dbReference>
<dbReference type="InterPro" id="IPR047817">
    <property type="entry name" value="ABC2_TM_bact-type"/>
</dbReference>
<proteinExistence type="inferred from homology"/>
<keyword evidence="5" id="KW-0813">Transport</keyword>
<evidence type="ECO:0000313" key="7">
    <source>
        <dbReference type="EMBL" id="PZO36522.1"/>
    </source>
</evidence>
<keyword evidence="2 5" id="KW-0812">Transmembrane</keyword>
<protein>
    <recommendedName>
        <fullName evidence="5">Transport permease protein</fullName>
    </recommendedName>
</protein>
<evidence type="ECO:0000259" key="6">
    <source>
        <dbReference type="PROSITE" id="PS51012"/>
    </source>
</evidence>
<dbReference type="PANTHER" id="PTHR43027:SF1">
    <property type="entry name" value="DOXORUBICIN RESISTANCE ABC TRANSPORTER PERMEASE PROTEIN DRRC-RELATED"/>
    <property type="match status" value="1"/>
</dbReference>
<dbReference type="GO" id="GO:0043190">
    <property type="term" value="C:ATP-binding cassette (ABC) transporter complex"/>
    <property type="evidence" value="ECO:0007669"/>
    <property type="project" value="InterPro"/>
</dbReference>
<reference evidence="7 8" key="1">
    <citation type="submission" date="2018-04" db="EMBL/GenBank/DDBJ databases">
        <authorList>
            <person name="Go L.Y."/>
            <person name="Mitchell J.A."/>
        </authorList>
    </citation>
    <scope>NUCLEOTIDE SEQUENCE [LARGE SCALE GENOMIC DNA]</scope>
    <source>
        <strain evidence="7">ULC066bin1</strain>
    </source>
</reference>
<evidence type="ECO:0000313" key="8">
    <source>
        <dbReference type="Proteomes" id="UP000249467"/>
    </source>
</evidence>
<accession>A0A2W4VVQ8</accession>
<feature type="transmembrane region" description="Helical" evidence="5">
    <location>
        <begin position="102"/>
        <end position="130"/>
    </location>
</feature>
<dbReference type="PIRSF" id="PIRSF006648">
    <property type="entry name" value="DrrB"/>
    <property type="match status" value="1"/>
</dbReference>
<evidence type="ECO:0000256" key="4">
    <source>
        <dbReference type="ARBA" id="ARBA00023136"/>
    </source>
</evidence>
<feature type="transmembrane region" description="Helical" evidence="5">
    <location>
        <begin position="136"/>
        <end position="158"/>
    </location>
</feature>
<feature type="transmembrane region" description="Helical" evidence="5">
    <location>
        <begin position="21"/>
        <end position="43"/>
    </location>
</feature>